<evidence type="ECO:0000259" key="1">
    <source>
        <dbReference type="PROSITE" id="PS50144"/>
    </source>
</evidence>
<dbReference type="EMBL" id="JAKUCV010002904">
    <property type="protein sequence ID" value="KAJ4841011.1"/>
    <property type="molecule type" value="Genomic_DNA"/>
</dbReference>
<comment type="caution">
    <text evidence="2">The sequence shown here is derived from an EMBL/GenBank/DDBJ whole genome shotgun (WGS) entry which is preliminary data.</text>
</comment>
<dbReference type="PANTHER" id="PTHR46162:SF40">
    <property type="entry name" value="TRAF-LIKE FAMILY PROTEIN"/>
    <property type="match status" value="1"/>
</dbReference>
<proteinExistence type="predicted"/>
<keyword evidence="3" id="KW-1185">Reference proteome</keyword>
<evidence type="ECO:0000313" key="2">
    <source>
        <dbReference type="EMBL" id="KAJ4841011.1"/>
    </source>
</evidence>
<reference evidence="2" key="1">
    <citation type="submission" date="2022-02" db="EMBL/GenBank/DDBJ databases">
        <authorList>
            <person name="Henning P.M."/>
            <person name="McCubbin A.G."/>
            <person name="Shore J.S."/>
        </authorList>
    </citation>
    <scope>NUCLEOTIDE SEQUENCE</scope>
    <source>
        <strain evidence="2">F60SS</strain>
        <tissue evidence="2">Leaves</tissue>
    </source>
</reference>
<dbReference type="AlphaFoldDB" id="A0A9Q0G2Z9"/>
<gene>
    <name evidence="2" type="ORF">Tsubulata_034615</name>
</gene>
<evidence type="ECO:0000313" key="3">
    <source>
        <dbReference type="Proteomes" id="UP001141552"/>
    </source>
</evidence>
<dbReference type="PANTHER" id="PTHR46162">
    <property type="entry name" value="TRAF-LIKE FAMILY PROTEIN"/>
    <property type="match status" value="1"/>
</dbReference>
<accession>A0A9Q0G2Z9</accession>
<organism evidence="2 3">
    <name type="scientific">Turnera subulata</name>
    <dbReference type="NCBI Taxonomy" id="218843"/>
    <lineage>
        <taxon>Eukaryota</taxon>
        <taxon>Viridiplantae</taxon>
        <taxon>Streptophyta</taxon>
        <taxon>Embryophyta</taxon>
        <taxon>Tracheophyta</taxon>
        <taxon>Spermatophyta</taxon>
        <taxon>Magnoliopsida</taxon>
        <taxon>eudicotyledons</taxon>
        <taxon>Gunneridae</taxon>
        <taxon>Pentapetalae</taxon>
        <taxon>rosids</taxon>
        <taxon>fabids</taxon>
        <taxon>Malpighiales</taxon>
        <taxon>Passifloraceae</taxon>
        <taxon>Turnera</taxon>
    </lineage>
</organism>
<feature type="domain" description="MATH" evidence="1">
    <location>
        <begin position="187"/>
        <end position="270"/>
    </location>
</feature>
<name>A0A9Q0G2Z9_9ROSI</name>
<dbReference type="CDD" id="cd00121">
    <property type="entry name" value="MATH"/>
    <property type="match status" value="2"/>
</dbReference>
<protein>
    <recommendedName>
        <fullName evidence="1">MATH domain-containing protein</fullName>
    </recommendedName>
</protein>
<feature type="domain" description="MATH" evidence="1">
    <location>
        <begin position="29"/>
        <end position="167"/>
    </location>
</feature>
<dbReference type="Proteomes" id="UP001141552">
    <property type="component" value="Unassembled WGS sequence"/>
</dbReference>
<dbReference type="InterPro" id="IPR008974">
    <property type="entry name" value="TRAF-like"/>
</dbReference>
<dbReference type="PROSITE" id="PS50144">
    <property type="entry name" value="MATH"/>
    <property type="match status" value="2"/>
</dbReference>
<reference evidence="2" key="2">
    <citation type="journal article" date="2023" name="Plants (Basel)">
        <title>Annotation of the Turnera subulata (Passifloraceae) Draft Genome Reveals the S-Locus Evolved after the Divergence of Turneroideae from Passifloroideae in a Stepwise Manner.</title>
        <authorList>
            <person name="Henning P.M."/>
            <person name="Roalson E.H."/>
            <person name="Mir W."/>
            <person name="McCubbin A.G."/>
            <person name="Shore J.S."/>
        </authorList>
    </citation>
    <scope>NUCLEOTIDE SEQUENCE</scope>
    <source>
        <strain evidence="2">F60SS</strain>
    </source>
</reference>
<dbReference type="InterPro" id="IPR002083">
    <property type="entry name" value="MATH/TRAF_dom"/>
</dbReference>
<dbReference type="Gene3D" id="2.60.210.10">
    <property type="entry name" value="Apoptosis, Tumor Necrosis Factor Receptor Associated Protein 2, Chain A"/>
    <property type="match status" value="2"/>
</dbReference>
<sequence>LQSKLDYVGSNNKNLQLVTCHAGFRKAPPKDYLLKIDSFSSLLESGVEKYETKYFNSGGNRWSVSMTMKMSLRSKNGDVGRHISFSLAIEKPTRNILRWEVNVNVKFFVLDQLRGRYLIISDTIGEEIRFDWMKLEWLFPNLISHDTLNDPSKGYLVNDCCLFGVELFVLGNPCQGETVSWIKQPKNGRYTWKIDNYSSLNNEFLYSPVFTVDGQKWKLMLYPKGSSLSDGKHLCIFICREKNSPERNVFAHYKLRMKDQITGNHYEQEG</sequence>
<dbReference type="OrthoDB" id="1080330at2759"/>
<dbReference type="Pfam" id="PF22486">
    <property type="entry name" value="MATH_2"/>
    <property type="match status" value="2"/>
</dbReference>
<dbReference type="SUPFAM" id="SSF49599">
    <property type="entry name" value="TRAF domain-like"/>
    <property type="match status" value="2"/>
</dbReference>
<feature type="non-terminal residue" evidence="2">
    <location>
        <position position="1"/>
    </location>
</feature>